<feature type="coiled-coil region" evidence="1">
    <location>
        <begin position="184"/>
        <end position="274"/>
    </location>
</feature>
<evidence type="ECO:0000313" key="4">
    <source>
        <dbReference type="Proteomes" id="UP000474640"/>
    </source>
</evidence>
<comment type="caution">
    <text evidence="3">The sequence shown here is derived from an EMBL/GenBank/DDBJ whole genome shotgun (WGS) entry which is preliminary data.</text>
</comment>
<dbReference type="EMBL" id="JAABOJ010000035">
    <property type="protein sequence ID" value="KAF3275871.1"/>
    <property type="molecule type" value="Genomic_DNA"/>
</dbReference>
<dbReference type="Gene3D" id="3.40.50.300">
    <property type="entry name" value="P-loop containing nucleotide triphosphate hydrolases"/>
    <property type="match status" value="1"/>
</dbReference>
<sequence length="551" mass="62954">MGVFKFISKGFSKFSNSYSTSTSSQGRYETRPDNYLPRQGLRGQPSPPVDHRATSSNLATSQVILEEQQPEFQASFSTSETPRTESINQEDQSTPLGGNTNRNLPPSSSISKSDNITAPLPVPPGNGSISNTESHPQEDKQNIAQILIQNKRKFICASCERELLDSVRSNKMSKCFFCNSTAERQKLSNGVKRYEREIINLRKTVKDKSREIESLQKDLQRKEAEATNLKERVQGQARELRSLEADYEKIKADYQKNENEIRKLQQTESAMRKQGDVLMDEQAKTLILDILRTKIKAICRIYLKDIQWKNILATVNEQQLKEVLGSTFSPSWHPESWLLIRDHPNISTQTLVTALLSCTIAKSYFQNPFFRCGEARDALGKIYDWAILKLPEPAIVWRAKTTTLLKDVSYDNGITTVTSDIVIKRIFNTITNLIQTENPLKDDKMNELYTRIVDLVRSSINLATDWHSREFHFEVISFEWLCFMKFDIYSEETSNFVTPFPASRKLEGGKLYGILSVISPGFIRYLKGDGEKEFKKIVWEKASVLLTEDPL</sequence>
<feature type="region of interest" description="Disordered" evidence="2">
    <location>
        <begin position="15"/>
        <end position="54"/>
    </location>
</feature>
<dbReference type="Proteomes" id="UP000474640">
    <property type="component" value="Unassembled WGS sequence"/>
</dbReference>
<feature type="region of interest" description="Disordered" evidence="2">
    <location>
        <begin position="71"/>
        <end position="138"/>
    </location>
</feature>
<dbReference type="AlphaFoldDB" id="A0A7C8RDT6"/>
<proteinExistence type="predicted"/>
<gene>
    <name evidence="3" type="ORF">TWF970_006483</name>
</gene>
<name>A0A7C8RDT6_ORBOL</name>
<reference evidence="3 4" key="1">
    <citation type="submission" date="2020-01" db="EMBL/GenBank/DDBJ databases">
        <authorList>
            <person name="Palmer J.M."/>
        </authorList>
    </citation>
    <scope>NUCLEOTIDE SEQUENCE [LARGE SCALE GENOMIC DNA]</scope>
    <source>
        <strain evidence="3 4">TWF970</strain>
    </source>
</reference>
<dbReference type="OrthoDB" id="5325256at2759"/>
<organism evidence="3 4">
    <name type="scientific">Orbilia oligospora</name>
    <name type="common">Nematode-trapping fungus</name>
    <name type="synonym">Arthrobotrys oligospora</name>
    <dbReference type="NCBI Taxonomy" id="2813651"/>
    <lineage>
        <taxon>Eukaryota</taxon>
        <taxon>Fungi</taxon>
        <taxon>Dikarya</taxon>
        <taxon>Ascomycota</taxon>
        <taxon>Pezizomycotina</taxon>
        <taxon>Orbiliomycetes</taxon>
        <taxon>Orbiliales</taxon>
        <taxon>Orbiliaceae</taxon>
        <taxon>Orbilia</taxon>
    </lineage>
</organism>
<evidence type="ECO:0000256" key="2">
    <source>
        <dbReference type="SAM" id="MobiDB-lite"/>
    </source>
</evidence>
<keyword evidence="1" id="KW-0175">Coiled coil</keyword>
<feature type="compositionally biased region" description="Low complexity" evidence="2">
    <location>
        <begin position="15"/>
        <end position="24"/>
    </location>
</feature>
<dbReference type="InterPro" id="IPR027417">
    <property type="entry name" value="P-loop_NTPase"/>
</dbReference>
<evidence type="ECO:0000256" key="1">
    <source>
        <dbReference type="SAM" id="Coils"/>
    </source>
</evidence>
<accession>A0A7C8RDT6</accession>
<feature type="compositionally biased region" description="Polar residues" evidence="2">
    <location>
        <begin position="71"/>
        <end position="116"/>
    </location>
</feature>
<protein>
    <submittedName>
        <fullName evidence="3">Uncharacterized protein</fullName>
    </submittedName>
</protein>
<evidence type="ECO:0000313" key="3">
    <source>
        <dbReference type="EMBL" id="KAF3275871.1"/>
    </source>
</evidence>